<dbReference type="InterPro" id="IPR006142">
    <property type="entry name" value="INTEIN"/>
</dbReference>
<protein>
    <recommendedName>
        <fullName evidence="1">DOD-type homing endonuclease domain-containing protein</fullName>
    </recommendedName>
</protein>
<dbReference type="PRINTS" id="PR00379">
    <property type="entry name" value="INTEIN"/>
</dbReference>
<gene>
    <name evidence="2" type="ORF">A2121_02815</name>
</gene>
<feature type="domain" description="DOD-type homing endonuclease" evidence="1">
    <location>
        <begin position="61"/>
        <end position="203"/>
    </location>
</feature>
<name>A0A1F6TN48_9BACT</name>
<dbReference type="InterPro" id="IPR027434">
    <property type="entry name" value="Homing_endonucl"/>
</dbReference>
<evidence type="ECO:0000259" key="1">
    <source>
        <dbReference type="PROSITE" id="PS50819"/>
    </source>
</evidence>
<dbReference type="Proteomes" id="UP000176484">
    <property type="component" value="Unassembled WGS sequence"/>
</dbReference>
<reference evidence="2 3" key="1">
    <citation type="journal article" date="2016" name="Nat. Commun.">
        <title>Thousands of microbial genomes shed light on interconnected biogeochemical processes in an aquifer system.</title>
        <authorList>
            <person name="Anantharaman K."/>
            <person name="Brown C.T."/>
            <person name="Hug L.A."/>
            <person name="Sharon I."/>
            <person name="Castelle C.J."/>
            <person name="Probst A.J."/>
            <person name="Thomas B.C."/>
            <person name="Singh A."/>
            <person name="Wilkins M.J."/>
            <person name="Karaoz U."/>
            <person name="Brodie E.L."/>
            <person name="Williams K.H."/>
            <person name="Hubbard S.S."/>
            <person name="Banfield J.F."/>
        </authorList>
    </citation>
    <scope>NUCLEOTIDE SEQUENCE [LARGE SCALE GENOMIC DNA]</scope>
</reference>
<evidence type="ECO:0000313" key="2">
    <source>
        <dbReference type="EMBL" id="OGI46553.1"/>
    </source>
</evidence>
<dbReference type="SUPFAM" id="SSF55608">
    <property type="entry name" value="Homing endonucleases"/>
    <property type="match status" value="1"/>
</dbReference>
<dbReference type="GO" id="GO:0016539">
    <property type="term" value="P:intein-mediated protein splicing"/>
    <property type="evidence" value="ECO:0007669"/>
    <property type="project" value="InterPro"/>
</dbReference>
<dbReference type="InterPro" id="IPR004042">
    <property type="entry name" value="Intein_endonuc_central"/>
</dbReference>
<comment type="caution">
    <text evidence="2">The sequence shown here is derived from an EMBL/GenBank/DDBJ whole genome shotgun (WGS) entry which is preliminary data.</text>
</comment>
<dbReference type="GO" id="GO:0004519">
    <property type="term" value="F:endonuclease activity"/>
    <property type="evidence" value="ECO:0007669"/>
    <property type="project" value="InterPro"/>
</dbReference>
<sequence>MQSSWNKGKTKYTDISVNKISNTMKLRKIDNFKRWRDRMKTSGKIKSKYPPLKKDGNLAELIGVILGDGHIRAYPRTEELSIFSNSNNPNFINRYSVLVEKIFDKKPTITTHSGENCTRIRIYQKHVSDRLGIPFSPRRDLKISIPGWIISDKKYIVRYLRGLYEAEGSYSVHKPTYTYKMLFANRNTSMLKNVSKLVAKLGFHPHQSKDKIQLSRKREISEFIDLIEFRKY</sequence>
<organism evidence="2 3">
    <name type="scientific">Candidatus Nomurabacteria bacterium GWB1_40_6</name>
    <dbReference type="NCBI Taxonomy" id="1801727"/>
    <lineage>
        <taxon>Bacteria</taxon>
        <taxon>Candidatus Nomuraibacteriota</taxon>
    </lineage>
</organism>
<evidence type="ECO:0000313" key="3">
    <source>
        <dbReference type="Proteomes" id="UP000176484"/>
    </source>
</evidence>
<dbReference type="PROSITE" id="PS50819">
    <property type="entry name" value="INTEIN_ENDONUCLEASE"/>
    <property type="match status" value="1"/>
</dbReference>
<dbReference type="Pfam" id="PF14528">
    <property type="entry name" value="LAGLIDADG_3"/>
    <property type="match status" value="1"/>
</dbReference>
<accession>A0A1F6TN48</accession>
<dbReference type="EMBL" id="MFTD01000017">
    <property type="protein sequence ID" value="OGI46553.1"/>
    <property type="molecule type" value="Genomic_DNA"/>
</dbReference>
<dbReference type="Gene3D" id="3.10.28.10">
    <property type="entry name" value="Homing endonucleases"/>
    <property type="match status" value="1"/>
</dbReference>
<dbReference type="InterPro" id="IPR004860">
    <property type="entry name" value="LAGLIDADG_dom"/>
</dbReference>
<proteinExistence type="predicted"/>
<dbReference type="AlphaFoldDB" id="A0A1F6TN48"/>